<sequence>MKAARSNGGRAGNGYTKSGMINSVAATQSQPRVVFTNTVTAPSVLLEKLRTIFSEVTICLKDKNAPSSADDFINVVEDGLRALKVAKAAKCERVQREAEADTSNAKCPKPERSGTDEQEKPEREISGWLRAVKQSLVKNKKISPKPIADEEQQREEILAARHASALRSEERQRIAEEKRLEKIQEMKLKLEAAEERGALAKERRRQAEERLRIDTMERLESGARRVEEAREQTKERARRGISRVEEVRLNNELRHQAKVLLLDRKMSEVEHNQEQKREELQRLAQERNEAILAAAERRRSLGQERMERQRQREQQRRENLRRLEEQKKLEKDMKGQRAEEWEKKVQQRQRAASAEAEARSRKAEERIQQSAQLREEKITKLRQKLEEQEQKIKEARQRKEREPDTKLTIAELMPTIPREEGEEMEQKFLKVLSMITRQGKSFIDKYQRESLIDQKDLNRSKLKLTISRLGSGISPAPVTQVRQSLREILEAPDLGDTDHEYMRYFNAYENIIGVILESRRTNNMSVLRLAHEALLRFLADKNEGRKHIVSFVRSGNLAPLLQCISEEIKGLKRQSRSVPLDAMLEALHLCFEGVTSAVQADTSLSSVRELLLSSFDSTNIEKYCIAVVKVCSDEEDLDVAHSATRILSSKISILNRRKGGCPIALVQEAASSFFALLQNILTPNGCSLSELSPVLSARRVTVVCVAFNALNCLARWNLETLQELLHDSPTNKRTGAHSGSNTIPTESSNTFTRTELFHMLNGFFTYVQSHTDSLEAIKEENPARGAVGGSFEEALKFGVSAEQMPLLARTEAISCATSGKVSVTNRQQNNLRGALHECLLLIGYLSIQDPEIQDIFAWGKGKSLLSKILSTMPFQYFTTGRHIFYPTLLTILIDSGDNVTLAKEEMDTRSLLEFIREEYQSLPKKSKLHALQRYNELRSEALANKERAATEAAKNAQPTSWADLLGGDDDEFLILAQKQMELKPLETKPVETRHPLWTPEKERFAKALKNQALTPSGYFKIEKRLPITLWPTVIDQLAVVAGEKREGLIDPAV</sequence>
<dbReference type="AlphaFoldDB" id="A0A1G4HZD3"/>
<gene>
    <name evidence="3" type="ORF">TEOVI_000654200</name>
</gene>
<accession>A0A1G4HZD3</accession>
<reference evidence="3" key="1">
    <citation type="submission" date="2016-09" db="EMBL/GenBank/DDBJ databases">
        <authorList>
            <person name="Hebert L."/>
            <person name="Moumen B."/>
        </authorList>
    </citation>
    <scope>NUCLEOTIDE SEQUENCE [LARGE SCALE GENOMIC DNA]</scope>
    <source>
        <strain evidence="3">OVI</strain>
    </source>
</reference>
<feature type="region of interest" description="Disordered" evidence="2">
    <location>
        <begin position="299"/>
        <end position="371"/>
    </location>
</feature>
<proteinExistence type="predicted"/>
<feature type="compositionally biased region" description="Basic and acidic residues" evidence="2">
    <location>
        <begin position="299"/>
        <end position="345"/>
    </location>
</feature>
<dbReference type="PANTHER" id="PTHR31434">
    <property type="entry name" value="S PHASE CYCLIN A-ASSOCIATED PROTEIN IN THE ENDOPLASMIC RETICULUM"/>
    <property type="match status" value="1"/>
</dbReference>
<dbReference type="EMBL" id="CZPT02000123">
    <property type="protein sequence ID" value="SCU64702.1"/>
    <property type="molecule type" value="Genomic_DNA"/>
</dbReference>
<organism evidence="3 4">
    <name type="scientific">Trypanosoma equiperdum</name>
    <dbReference type="NCBI Taxonomy" id="5694"/>
    <lineage>
        <taxon>Eukaryota</taxon>
        <taxon>Discoba</taxon>
        <taxon>Euglenozoa</taxon>
        <taxon>Kinetoplastea</taxon>
        <taxon>Metakinetoplastina</taxon>
        <taxon>Trypanosomatida</taxon>
        <taxon>Trypanosomatidae</taxon>
        <taxon>Trypanosoma</taxon>
    </lineage>
</organism>
<feature type="coiled-coil region" evidence="1">
    <location>
        <begin position="166"/>
        <end position="236"/>
    </location>
</feature>
<evidence type="ECO:0000256" key="2">
    <source>
        <dbReference type="SAM" id="MobiDB-lite"/>
    </source>
</evidence>
<protein>
    <submittedName>
        <fullName evidence="3">Uncharacterized protein</fullName>
    </submittedName>
</protein>
<dbReference type="Proteomes" id="UP000195570">
    <property type="component" value="Unassembled WGS sequence"/>
</dbReference>
<dbReference type="RefSeq" id="XP_067076414.1">
    <property type="nucleotide sequence ID" value="XM_067220313.1"/>
</dbReference>
<dbReference type="VEuPathDB" id="TriTrypDB:TEOVI_000654200"/>
<dbReference type="PANTHER" id="PTHR31434:SF2">
    <property type="entry name" value="S PHASE CYCLIN A-ASSOCIATED PROTEIN IN THE ENDOPLASMIC RETICULUM"/>
    <property type="match status" value="1"/>
</dbReference>
<keyword evidence="4" id="KW-1185">Reference proteome</keyword>
<comment type="caution">
    <text evidence="3">The sequence shown here is derived from an EMBL/GenBank/DDBJ whole genome shotgun (WGS) entry which is preliminary data.</text>
</comment>
<feature type="region of interest" description="Disordered" evidence="2">
    <location>
        <begin position="94"/>
        <end position="125"/>
    </location>
</feature>
<keyword evidence="1" id="KW-0175">Coiled coil</keyword>
<name>A0A1G4HZD3_TRYEQ</name>
<feature type="compositionally biased region" description="Basic and acidic residues" evidence="2">
    <location>
        <begin position="356"/>
        <end position="371"/>
    </location>
</feature>
<dbReference type="GeneID" id="92380476"/>
<evidence type="ECO:0000256" key="1">
    <source>
        <dbReference type="SAM" id="Coils"/>
    </source>
</evidence>
<feature type="compositionally biased region" description="Basic and acidic residues" evidence="2">
    <location>
        <begin position="108"/>
        <end position="125"/>
    </location>
</feature>
<evidence type="ECO:0000313" key="3">
    <source>
        <dbReference type="EMBL" id="SCU64702.1"/>
    </source>
</evidence>
<evidence type="ECO:0000313" key="4">
    <source>
        <dbReference type="Proteomes" id="UP000195570"/>
    </source>
</evidence>